<dbReference type="GO" id="GO:0043565">
    <property type="term" value="F:sequence-specific DNA binding"/>
    <property type="evidence" value="ECO:0007669"/>
    <property type="project" value="InterPro"/>
</dbReference>
<dbReference type="InterPro" id="IPR018062">
    <property type="entry name" value="HTH_AraC-typ_CS"/>
</dbReference>
<dbReference type="KEGG" id="simp:C6571_06000"/>
<keyword evidence="1" id="KW-0805">Transcription regulation</keyword>
<proteinExistence type="predicted"/>
<dbReference type="Proteomes" id="UP000239326">
    <property type="component" value="Chromosome"/>
</dbReference>
<evidence type="ECO:0000256" key="3">
    <source>
        <dbReference type="ARBA" id="ARBA00023163"/>
    </source>
</evidence>
<dbReference type="PANTHER" id="PTHR46796">
    <property type="entry name" value="HTH-TYPE TRANSCRIPTIONAL ACTIVATOR RHAS-RELATED"/>
    <property type="match status" value="1"/>
</dbReference>
<evidence type="ECO:0000256" key="2">
    <source>
        <dbReference type="ARBA" id="ARBA00023125"/>
    </source>
</evidence>
<keyword evidence="3" id="KW-0804">Transcription</keyword>
<dbReference type="InterPro" id="IPR018060">
    <property type="entry name" value="HTH_AraC"/>
</dbReference>
<accession>A0A2S0MYD9</accession>
<dbReference type="EMBL" id="CP027669">
    <property type="protein sequence ID" value="AVO40895.1"/>
    <property type="molecule type" value="Genomic_DNA"/>
</dbReference>
<organism evidence="6 7">
    <name type="scientific">Simplicispira suum</name>
    <dbReference type="NCBI Taxonomy" id="2109915"/>
    <lineage>
        <taxon>Bacteria</taxon>
        <taxon>Pseudomonadati</taxon>
        <taxon>Pseudomonadota</taxon>
        <taxon>Betaproteobacteria</taxon>
        <taxon>Burkholderiales</taxon>
        <taxon>Comamonadaceae</taxon>
        <taxon>Simplicispira</taxon>
    </lineage>
</organism>
<evidence type="ECO:0000313" key="6">
    <source>
        <dbReference type="EMBL" id="AVO40895.1"/>
    </source>
</evidence>
<feature type="region of interest" description="Disordered" evidence="4">
    <location>
        <begin position="273"/>
        <end position="294"/>
    </location>
</feature>
<keyword evidence="7" id="KW-1185">Reference proteome</keyword>
<protein>
    <submittedName>
        <fullName evidence="6">AraC family transcriptional regulator</fullName>
    </submittedName>
</protein>
<evidence type="ECO:0000256" key="4">
    <source>
        <dbReference type="SAM" id="MobiDB-lite"/>
    </source>
</evidence>
<dbReference type="PROSITE" id="PS01124">
    <property type="entry name" value="HTH_ARAC_FAMILY_2"/>
    <property type="match status" value="1"/>
</dbReference>
<dbReference type="PANTHER" id="PTHR46796:SF7">
    <property type="entry name" value="ARAC FAMILY TRANSCRIPTIONAL REGULATOR"/>
    <property type="match status" value="1"/>
</dbReference>
<gene>
    <name evidence="6" type="ORF">C6571_06000</name>
</gene>
<sequence length="294" mass="31575">MTDDPKVDRLSALLQRFPMKVRPLFQGAFDPAGTSFLTPPTGGVLHLVGGAGVLMQGADMLAEINGPCVLFLPRTVPHRLCAHGARSAALLSASVDMGAPENNPLVRALPPLVLVALCDSPELETSCRLLWDEADASRCAHALLLERACEVLMIQLLRYAIAHRLMDTGLLCGLADARLMRVLAAVHADPAAPWTLPRMAGVAYMSRARFAAHFSQVLGEAPGEYLGRWRMGVARSLLVRGMPVKQVAQEAGYASASALTRAFSRRMGQPPSRWLAEQRAATEGQRPAAGISKL</sequence>
<dbReference type="AlphaFoldDB" id="A0A2S0MYD9"/>
<dbReference type="InterPro" id="IPR050204">
    <property type="entry name" value="AraC_XylS_family_regulators"/>
</dbReference>
<dbReference type="SUPFAM" id="SSF46689">
    <property type="entry name" value="Homeodomain-like"/>
    <property type="match status" value="2"/>
</dbReference>
<dbReference type="GO" id="GO:0003700">
    <property type="term" value="F:DNA-binding transcription factor activity"/>
    <property type="evidence" value="ECO:0007669"/>
    <property type="project" value="InterPro"/>
</dbReference>
<dbReference type="Pfam" id="PF12852">
    <property type="entry name" value="Cupin_6"/>
    <property type="match status" value="1"/>
</dbReference>
<dbReference type="Gene3D" id="1.10.10.60">
    <property type="entry name" value="Homeodomain-like"/>
    <property type="match status" value="1"/>
</dbReference>
<evidence type="ECO:0000313" key="7">
    <source>
        <dbReference type="Proteomes" id="UP000239326"/>
    </source>
</evidence>
<dbReference type="OrthoDB" id="9789899at2"/>
<keyword evidence="2" id="KW-0238">DNA-binding</keyword>
<dbReference type="InterPro" id="IPR009057">
    <property type="entry name" value="Homeodomain-like_sf"/>
</dbReference>
<reference evidence="6 7" key="1">
    <citation type="submission" date="2018-03" db="EMBL/GenBank/DDBJ databases">
        <title>Genome sequencing of Simplicispira sp.</title>
        <authorList>
            <person name="Kim S.-J."/>
            <person name="Heo J."/>
            <person name="Kwon S.-W."/>
        </authorList>
    </citation>
    <scope>NUCLEOTIDE SEQUENCE [LARGE SCALE GENOMIC DNA]</scope>
    <source>
        <strain evidence="6 7">SC1-8</strain>
    </source>
</reference>
<dbReference type="PROSITE" id="PS00041">
    <property type="entry name" value="HTH_ARAC_FAMILY_1"/>
    <property type="match status" value="1"/>
</dbReference>
<name>A0A2S0MYD9_9BURK</name>
<dbReference type="InterPro" id="IPR032783">
    <property type="entry name" value="AraC_lig"/>
</dbReference>
<feature type="domain" description="HTH araC/xylS-type" evidence="5">
    <location>
        <begin position="180"/>
        <end position="277"/>
    </location>
</feature>
<evidence type="ECO:0000256" key="1">
    <source>
        <dbReference type="ARBA" id="ARBA00023015"/>
    </source>
</evidence>
<dbReference type="RefSeq" id="WP_106445884.1">
    <property type="nucleotide sequence ID" value="NZ_CP027669.1"/>
</dbReference>
<dbReference type="SMART" id="SM00342">
    <property type="entry name" value="HTH_ARAC"/>
    <property type="match status" value="1"/>
</dbReference>
<dbReference type="Pfam" id="PF12833">
    <property type="entry name" value="HTH_18"/>
    <property type="match status" value="1"/>
</dbReference>
<evidence type="ECO:0000259" key="5">
    <source>
        <dbReference type="PROSITE" id="PS01124"/>
    </source>
</evidence>